<dbReference type="NCBIfam" id="TIGR00630">
    <property type="entry name" value="uvra"/>
    <property type="match status" value="1"/>
</dbReference>
<keyword evidence="8 17" id="KW-0863">Zinc-finger</keyword>
<gene>
    <name evidence="17 19" type="primary">uvrA</name>
    <name evidence="19" type="ORF">D2T33_06960</name>
</gene>
<reference evidence="19 20" key="1">
    <citation type="submission" date="2019-01" db="EMBL/GenBank/DDBJ databases">
        <title>Sinorhodobacter populi sp. nov. isolated from the symptomatic bark tissue of Populus euramericana canker.</title>
        <authorList>
            <person name="Xu G."/>
        </authorList>
    </citation>
    <scope>NUCLEOTIDE SEQUENCE [LARGE SCALE GENOMIC DNA]</scope>
    <source>
        <strain evidence="19 20">2D-5</strain>
    </source>
</reference>
<dbReference type="PANTHER" id="PTHR43152">
    <property type="entry name" value="UVRABC SYSTEM PROTEIN A"/>
    <property type="match status" value="1"/>
</dbReference>
<keyword evidence="20" id="KW-1185">Reference proteome</keyword>
<evidence type="ECO:0000256" key="11">
    <source>
        <dbReference type="ARBA" id="ARBA00022881"/>
    </source>
</evidence>
<evidence type="ECO:0000259" key="18">
    <source>
        <dbReference type="PROSITE" id="PS50893"/>
    </source>
</evidence>
<proteinExistence type="inferred from homology"/>
<evidence type="ECO:0000313" key="20">
    <source>
        <dbReference type="Proteomes" id="UP000285710"/>
    </source>
</evidence>
<keyword evidence="11 17" id="KW-0267">Excision nuclease</keyword>
<evidence type="ECO:0000256" key="6">
    <source>
        <dbReference type="ARBA" id="ARBA00022763"/>
    </source>
</evidence>
<evidence type="ECO:0000256" key="7">
    <source>
        <dbReference type="ARBA" id="ARBA00022769"/>
    </source>
</evidence>
<feature type="zinc finger region" description="C4-type" evidence="17">
    <location>
        <begin position="749"/>
        <end position="775"/>
    </location>
</feature>
<dbReference type="InterPro" id="IPR003439">
    <property type="entry name" value="ABC_transporter-like_ATP-bd"/>
</dbReference>
<dbReference type="GO" id="GO:0009380">
    <property type="term" value="C:excinuclease repair complex"/>
    <property type="evidence" value="ECO:0007669"/>
    <property type="project" value="InterPro"/>
</dbReference>
<keyword evidence="4 17" id="KW-0677">Repeat</keyword>
<dbReference type="FunFam" id="1.20.1580.10:FF:000002">
    <property type="entry name" value="UvrABC system protein A"/>
    <property type="match status" value="1"/>
</dbReference>
<evidence type="ECO:0000256" key="4">
    <source>
        <dbReference type="ARBA" id="ARBA00022737"/>
    </source>
</evidence>
<evidence type="ECO:0000256" key="16">
    <source>
        <dbReference type="ARBA" id="ARBA00042156"/>
    </source>
</evidence>
<dbReference type="Gene3D" id="1.20.1580.10">
    <property type="entry name" value="ABC transporter ATPase like domain"/>
    <property type="match status" value="3"/>
</dbReference>
<dbReference type="GO" id="GO:0003677">
    <property type="term" value="F:DNA binding"/>
    <property type="evidence" value="ECO:0007669"/>
    <property type="project" value="UniProtKB-UniRule"/>
</dbReference>
<dbReference type="Pfam" id="PF17755">
    <property type="entry name" value="UvrA_DNA-bind"/>
    <property type="match status" value="1"/>
</dbReference>
<dbReference type="Pfam" id="PF17760">
    <property type="entry name" value="UvrA_inter"/>
    <property type="match status" value="1"/>
</dbReference>
<feature type="binding site" evidence="17">
    <location>
        <begin position="650"/>
        <end position="657"/>
    </location>
    <ligand>
        <name>ATP</name>
        <dbReference type="ChEBI" id="CHEBI:30616"/>
    </ligand>
</feature>
<keyword evidence="12 17" id="KW-0238">DNA-binding</keyword>
<dbReference type="PROSITE" id="PS00211">
    <property type="entry name" value="ABC_TRANSPORTER_1"/>
    <property type="match status" value="2"/>
</dbReference>
<dbReference type="InterPro" id="IPR041102">
    <property type="entry name" value="UvrA_inter"/>
</dbReference>
<comment type="caution">
    <text evidence="19">The sequence shown here is derived from an EMBL/GenBank/DDBJ whole genome shotgun (WGS) entry which is preliminary data.</text>
</comment>
<keyword evidence="17" id="KW-0742">SOS response</keyword>
<comment type="subunit">
    <text evidence="17">Forms a heterotetramer with UvrB during the search for lesions.</text>
</comment>
<dbReference type="Gene3D" id="3.40.50.300">
    <property type="entry name" value="P-loop containing nucleotide triphosphate hydrolases"/>
    <property type="match status" value="3"/>
</dbReference>
<feature type="domain" description="ABC transporter" evidence="18">
    <location>
        <begin position="609"/>
        <end position="946"/>
    </location>
</feature>
<evidence type="ECO:0000256" key="14">
    <source>
        <dbReference type="ARBA" id="ARBA00038000"/>
    </source>
</evidence>
<dbReference type="RefSeq" id="WP_128269313.1">
    <property type="nucleotide sequence ID" value="NZ_SAUW01000006.1"/>
</dbReference>
<reference evidence="19 20" key="2">
    <citation type="submission" date="2019-01" db="EMBL/GenBank/DDBJ databases">
        <authorList>
            <person name="Li Y."/>
        </authorList>
    </citation>
    <scope>NUCLEOTIDE SEQUENCE [LARGE SCALE GENOMIC DNA]</scope>
    <source>
        <strain evidence="19 20">2D-5</strain>
    </source>
</reference>
<dbReference type="InterPro" id="IPR027417">
    <property type="entry name" value="P-loop_NTPase"/>
</dbReference>
<keyword evidence="2 17" id="KW-0963">Cytoplasm</keyword>
<comment type="caution">
    <text evidence="17">Lacks conserved residue(s) required for the propagation of feature annotation.</text>
</comment>
<feature type="binding site" evidence="17">
    <location>
        <begin position="34"/>
        <end position="41"/>
    </location>
    <ligand>
        <name>ATP</name>
        <dbReference type="ChEBI" id="CHEBI:30616"/>
    </ligand>
</feature>
<comment type="similarity">
    <text evidence="14 17">Belongs to the ABC transporter superfamily. UvrA family.</text>
</comment>
<keyword evidence="13 17" id="KW-0234">DNA repair</keyword>
<name>A0A451GCD5_9RHOB</name>
<dbReference type="EMBL" id="SAUW01000006">
    <property type="protein sequence ID" value="RWR12935.1"/>
    <property type="molecule type" value="Genomic_DNA"/>
</dbReference>
<evidence type="ECO:0000256" key="12">
    <source>
        <dbReference type="ARBA" id="ARBA00023125"/>
    </source>
</evidence>
<dbReference type="NCBIfam" id="NF001503">
    <property type="entry name" value="PRK00349.1"/>
    <property type="match status" value="1"/>
</dbReference>
<evidence type="ECO:0000256" key="8">
    <source>
        <dbReference type="ARBA" id="ARBA00022771"/>
    </source>
</evidence>
<dbReference type="HAMAP" id="MF_00205">
    <property type="entry name" value="UvrA"/>
    <property type="match status" value="1"/>
</dbReference>
<sequence>MAEQKFIEIRGAREHNLKNIDLDIPRDKFTVITGLSGSGKSSLAFDTIYAEGQRRYVESLSAYARQFLDMMGKPDVDHISGLSPAISIEQKTTSKNPRSTVGTVTEIYDYLRLLFARAGTPYSPATGLPIEAQQVQDMVDRVMAMPEGTRGYLLAPVVRDRKGEYRKEFLEWRKAGFQRVKVNGQFYDLEEPPTLDKKFRHNIDVVVDRIVVREGLETRLADSFRTALDLADGIAFFEEALPADAPEDAEPARVTFSEKFACPVSGFTIPEIEPRLFSFNAPFGACPVCDGLGVELFFDARLVVPDQSLSIAAGAIAPWAKSKSPYFTQTIEALAKHYKFDKRAAWKDLPEKVQNLFLYGSGKEEIPFRFDEGGRVYQVSRTFEGVIPNMERRYRETDSAWSREEMERYQNNRPCGACHGYRLRPEALAVKIAGLHIGQVVEMSIKDAYAWVATVPGQLTQQKNEIARSILKEIRERLGFLVNVGLDYLTLSRAAGTLSGGESQRIRLASQIGSGLTGVLYVLDEPSIGLHQRDNDRLLLTLKNLRDQGNTVLVVEHDEDAIRHADFVVDIGPGAGVHGGKVIAKGTPEEIARDPASLTGQYLAGTRRIEVPKVRRKGNGKKLTVVKASGNNLKNVTAEFPLGKFVCVTGVSGGGKSTLTIETLFKNAAMRLNGAHETPAPCETIKGFEHLDKVIDIDQRPIGRTPRSNPATYTGAFGPIRDWFAGLPEAQARGYKPGRFSFNVKGGRCEACQGDGVIKIEMHFLPDVYVECETCKGKRYNRETLEIKFKDKSISDVLEMTVEDAQAFFKAVPSIREKMDALVEVGLGYIKVGQQATTLSGGEAQRVKLSKELSRRATGRTLYILDEPTTGLHFEDVRKLLEVLHALVDQGNTVVVIEHNLDVIKTADWIIDIGPEGGEGGGRIVAEGTPEQVAVDPHSHTGRYLAPLLGISLAAE</sequence>
<evidence type="ECO:0000256" key="10">
    <source>
        <dbReference type="ARBA" id="ARBA00022840"/>
    </source>
</evidence>
<dbReference type="GO" id="GO:0006289">
    <property type="term" value="P:nucleotide-excision repair"/>
    <property type="evidence" value="ECO:0007669"/>
    <property type="project" value="UniProtKB-UniRule"/>
</dbReference>
<dbReference type="InterPro" id="IPR017871">
    <property type="entry name" value="ABC_transporter-like_CS"/>
</dbReference>
<evidence type="ECO:0000256" key="2">
    <source>
        <dbReference type="ARBA" id="ARBA00022490"/>
    </source>
</evidence>
<comment type="subcellular location">
    <subcellularLocation>
        <location evidence="1 17">Cytoplasm</location>
    </subcellularLocation>
</comment>
<comment type="function">
    <text evidence="17">The UvrABC repair system catalyzes the recognition and processing of DNA lesions. UvrA is an ATPase and a DNA-binding protein. A damage recognition complex composed of 2 UvrA and 2 UvrB subunits scans DNA for abnormalities. When the presence of a lesion has been verified by UvrB, the UvrA molecules dissociate.</text>
</comment>
<dbReference type="Proteomes" id="UP000285710">
    <property type="component" value="Unassembled WGS sequence"/>
</dbReference>
<dbReference type="InterPro" id="IPR041552">
    <property type="entry name" value="UvrA_DNA-bd"/>
</dbReference>
<dbReference type="PROSITE" id="PS50893">
    <property type="entry name" value="ABC_TRANSPORTER_2"/>
    <property type="match status" value="2"/>
</dbReference>
<evidence type="ECO:0000256" key="5">
    <source>
        <dbReference type="ARBA" id="ARBA00022741"/>
    </source>
</evidence>
<evidence type="ECO:0000256" key="13">
    <source>
        <dbReference type="ARBA" id="ARBA00023204"/>
    </source>
</evidence>
<organism evidence="19 20">
    <name type="scientific">Paenirhodobacter populi</name>
    <dbReference type="NCBI Taxonomy" id="2306993"/>
    <lineage>
        <taxon>Bacteria</taxon>
        <taxon>Pseudomonadati</taxon>
        <taxon>Pseudomonadota</taxon>
        <taxon>Alphaproteobacteria</taxon>
        <taxon>Rhodobacterales</taxon>
        <taxon>Rhodobacter group</taxon>
        <taxon>Paenirhodobacter</taxon>
    </lineage>
</organism>
<keyword evidence="6 17" id="KW-0227">DNA damage</keyword>
<dbReference type="CDD" id="cd03271">
    <property type="entry name" value="ABC_UvrA_II"/>
    <property type="match status" value="1"/>
</dbReference>
<keyword evidence="5 17" id="KW-0547">Nucleotide-binding</keyword>
<dbReference type="GO" id="GO:0008270">
    <property type="term" value="F:zinc ion binding"/>
    <property type="evidence" value="ECO:0007669"/>
    <property type="project" value="UniProtKB-UniRule"/>
</dbReference>
<evidence type="ECO:0000256" key="17">
    <source>
        <dbReference type="HAMAP-Rule" id="MF_00205"/>
    </source>
</evidence>
<keyword evidence="7 17" id="KW-0228">DNA excision</keyword>
<evidence type="ECO:0000256" key="9">
    <source>
        <dbReference type="ARBA" id="ARBA00022833"/>
    </source>
</evidence>
<dbReference type="GO" id="GO:0009381">
    <property type="term" value="F:excinuclease ABC activity"/>
    <property type="evidence" value="ECO:0007669"/>
    <property type="project" value="UniProtKB-UniRule"/>
</dbReference>
<protein>
    <recommendedName>
        <fullName evidence="15 17">UvrABC system protein A</fullName>
        <shortName evidence="17">UvrA protein</shortName>
    </recommendedName>
    <alternativeName>
        <fullName evidence="16 17">Excinuclease ABC subunit A</fullName>
    </alternativeName>
</protein>
<dbReference type="Gene3D" id="3.30.190.20">
    <property type="match status" value="1"/>
</dbReference>
<dbReference type="SUPFAM" id="SSF52540">
    <property type="entry name" value="P-loop containing nucleoside triphosphate hydrolases"/>
    <property type="match status" value="2"/>
</dbReference>
<keyword evidence="10 17" id="KW-0067">ATP-binding</keyword>
<feature type="domain" description="ABC transporter" evidence="18">
    <location>
        <begin position="344"/>
        <end position="604"/>
    </location>
</feature>
<evidence type="ECO:0000313" key="19">
    <source>
        <dbReference type="EMBL" id="RWR12935.1"/>
    </source>
</evidence>
<dbReference type="GO" id="GO:0016887">
    <property type="term" value="F:ATP hydrolysis activity"/>
    <property type="evidence" value="ECO:0007669"/>
    <property type="project" value="InterPro"/>
</dbReference>
<dbReference type="InterPro" id="IPR004602">
    <property type="entry name" value="UvrA"/>
</dbReference>
<evidence type="ECO:0000256" key="3">
    <source>
        <dbReference type="ARBA" id="ARBA00022723"/>
    </source>
</evidence>
<dbReference type="GO" id="GO:0009432">
    <property type="term" value="P:SOS response"/>
    <property type="evidence" value="ECO:0007669"/>
    <property type="project" value="UniProtKB-UniRule"/>
</dbReference>
<evidence type="ECO:0000256" key="1">
    <source>
        <dbReference type="ARBA" id="ARBA00004496"/>
    </source>
</evidence>
<dbReference type="CDD" id="cd03270">
    <property type="entry name" value="ABC_UvrA_I"/>
    <property type="match status" value="1"/>
</dbReference>
<dbReference type="Gene3D" id="1.10.8.280">
    <property type="entry name" value="ABC transporter ATPase domain-like"/>
    <property type="match status" value="1"/>
</dbReference>
<keyword evidence="3 17" id="KW-0479">Metal-binding</keyword>
<dbReference type="PANTHER" id="PTHR43152:SF3">
    <property type="entry name" value="UVRABC SYSTEM PROTEIN A"/>
    <property type="match status" value="1"/>
</dbReference>
<dbReference type="GO" id="GO:0005737">
    <property type="term" value="C:cytoplasm"/>
    <property type="evidence" value="ECO:0007669"/>
    <property type="project" value="UniProtKB-SubCell"/>
</dbReference>
<dbReference type="AlphaFoldDB" id="A0A451GCD5"/>
<keyword evidence="9 17" id="KW-0862">Zinc</keyword>
<evidence type="ECO:0000256" key="15">
    <source>
        <dbReference type="ARBA" id="ARBA00039316"/>
    </source>
</evidence>
<dbReference type="GO" id="GO:0005524">
    <property type="term" value="F:ATP binding"/>
    <property type="evidence" value="ECO:0007669"/>
    <property type="project" value="UniProtKB-UniRule"/>
</dbReference>
<accession>A0A451GCD5</accession>